<keyword evidence="1" id="KW-0812">Transmembrane</keyword>
<sequence length="226" mass="25254">MAVRNLKELHQKPQNTNFQIQIFRIPTFPSQNADDQNLLPRETPVLRQFEKHLHTGTDIEDKGKGDCALYGGRNTYTSIIMGRTAPLSRLHISFIAVMQIWMCLSFLGLERTAFDQLPGWVFYAPPDPLLLPFVLDSNLAELFTQHRILLSAIGFFLSMTGFVIVLTTAYARLSSKDTVMSRHAIAFTLGTCLGLFIGATPLELVFIFAPIALTVAMVFTCANQSL</sequence>
<proteinExistence type="predicted"/>
<protein>
    <submittedName>
        <fullName evidence="2">Uncharacterized protein</fullName>
    </submittedName>
</protein>
<organism evidence="2 3">
    <name type="scientific">Endocarpon pusillum</name>
    <dbReference type="NCBI Taxonomy" id="364733"/>
    <lineage>
        <taxon>Eukaryota</taxon>
        <taxon>Fungi</taxon>
        <taxon>Dikarya</taxon>
        <taxon>Ascomycota</taxon>
        <taxon>Pezizomycotina</taxon>
        <taxon>Eurotiomycetes</taxon>
        <taxon>Chaetothyriomycetidae</taxon>
        <taxon>Verrucariales</taxon>
        <taxon>Verrucariaceae</taxon>
        <taxon>Endocarpon</taxon>
    </lineage>
</organism>
<evidence type="ECO:0000313" key="3">
    <source>
        <dbReference type="Proteomes" id="UP000606974"/>
    </source>
</evidence>
<dbReference type="EMBL" id="JAACFV010000010">
    <property type="protein sequence ID" value="KAF7512704.1"/>
    <property type="molecule type" value="Genomic_DNA"/>
</dbReference>
<evidence type="ECO:0000256" key="1">
    <source>
        <dbReference type="SAM" id="Phobius"/>
    </source>
</evidence>
<reference evidence="2" key="1">
    <citation type="submission" date="2020-02" db="EMBL/GenBank/DDBJ databases">
        <authorList>
            <person name="Palmer J.M."/>
        </authorList>
    </citation>
    <scope>NUCLEOTIDE SEQUENCE</scope>
    <source>
        <strain evidence="2">EPUS1.4</strain>
        <tissue evidence="2">Thallus</tissue>
    </source>
</reference>
<gene>
    <name evidence="2" type="ORF">GJ744_000271</name>
</gene>
<feature type="transmembrane region" description="Helical" evidence="1">
    <location>
        <begin position="148"/>
        <end position="171"/>
    </location>
</feature>
<dbReference type="AlphaFoldDB" id="A0A8H7ASG8"/>
<keyword evidence="1" id="KW-1133">Transmembrane helix</keyword>
<keyword evidence="3" id="KW-1185">Reference proteome</keyword>
<accession>A0A8H7ASG8</accession>
<feature type="transmembrane region" description="Helical" evidence="1">
    <location>
        <begin position="205"/>
        <end position="222"/>
    </location>
</feature>
<comment type="caution">
    <text evidence="2">The sequence shown here is derived from an EMBL/GenBank/DDBJ whole genome shotgun (WGS) entry which is preliminary data.</text>
</comment>
<evidence type="ECO:0000313" key="2">
    <source>
        <dbReference type="EMBL" id="KAF7512704.1"/>
    </source>
</evidence>
<keyword evidence="1" id="KW-0472">Membrane</keyword>
<name>A0A8H7ASG8_9EURO</name>
<dbReference type="Proteomes" id="UP000606974">
    <property type="component" value="Unassembled WGS sequence"/>
</dbReference>
<feature type="transmembrane region" description="Helical" evidence="1">
    <location>
        <begin position="183"/>
        <end position="199"/>
    </location>
</feature>
<feature type="transmembrane region" description="Helical" evidence="1">
    <location>
        <begin position="90"/>
        <end position="109"/>
    </location>
</feature>